<dbReference type="Pfam" id="PF01144">
    <property type="entry name" value="CoA_trans"/>
    <property type="match status" value="2"/>
</dbReference>
<dbReference type="PANTHER" id="PTHR13707:SF23">
    <property type="entry name" value="SUCCINYL-COA:3-KETOACID-COENZYME A TRANSFERASE"/>
    <property type="match status" value="1"/>
</dbReference>
<accession>A0A5S6QNC1</accession>
<dbReference type="InterPro" id="IPR037171">
    <property type="entry name" value="NagB/RpiA_transferase-like"/>
</dbReference>
<dbReference type="PANTHER" id="PTHR13707">
    <property type="entry name" value="KETOACID-COENZYME A TRANSFERASE"/>
    <property type="match status" value="1"/>
</dbReference>
<dbReference type="InterPro" id="IPR012791">
    <property type="entry name" value="3-oxoacid_CoA-transf_B"/>
</dbReference>
<dbReference type="InterPro" id="IPR012792">
    <property type="entry name" value="3-oxoacid_CoA-transf_A"/>
</dbReference>
<proteinExistence type="inferred from homology"/>
<evidence type="ECO:0000313" key="5">
    <source>
        <dbReference type="WBParaSite" id="TMUE_2000008659.1"/>
    </source>
</evidence>
<comment type="catalytic activity">
    <reaction evidence="3">
        <text>a 3-oxo acid + succinyl-CoA = a 3-oxoacyl-CoA + succinate</text>
        <dbReference type="Rhea" id="RHEA:24564"/>
        <dbReference type="ChEBI" id="CHEBI:30031"/>
        <dbReference type="ChEBI" id="CHEBI:35973"/>
        <dbReference type="ChEBI" id="CHEBI:57292"/>
        <dbReference type="ChEBI" id="CHEBI:90726"/>
        <dbReference type="EC" id="2.8.3.5"/>
    </reaction>
</comment>
<organism evidence="4 5">
    <name type="scientific">Trichuris muris</name>
    <name type="common">Mouse whipworm</name>
    <dbReference type="NCBI Taxonomy" id="70415"/>
    <lineage>
        <taxon>Eukaryota</taxon>
        <taxon>Metazoa</taxon>
        <taxon>Ecdysozoa</taxon>
        <taxon>Nematoda</taxon>
        <taxon>Enoplea</taxon>
        <taxon>Dorylaimia</taxon>
        <taxon>Trichinellida</taxon>
        <taxon>Trichuridae</taxon>
        <taxon>Trichuris</taxon>
    </lineage>
</organism>
<evidence type="ECO:0000256" key="2">
    <source>
        <dbReference type="ARBA" id="ARBA00022679"/>
    </source>
</evidence>
<evidence type="ECO:0000256" key="1">
    <source>
        <dbReference type="ARBA" id="ARBA00007154"/>
    </source>
</evidence>
<protein>
    <recommendedName>
        <fullName evidence="3">Succinyl-CoA:3-ketoacid-coenzyme A transferase</fullName>
        <ecNumber evidence="3">2.8.3.5</ecNumber>
    </recommendedName>
</protein>
<keyword evidence="4" id="KW-1185">Reference proteome</keyword>
<dbReference type="WBParaSite" id="TMUE_2000008659.1">
    <property type="protein sequence ID" value="TMUE_2000008659.1"/>
    <property type="gene ID" value="WBGene00287927"/>
</dbReference>
<dbReference type="GO" id="GO:0005739">
    <property type="term" value="C:mitochondrion"/>
    <property type="evidence" value="ECO:0007669"/>
    <property type="project" value="TreeGrafter"/>
</dbReference>
<keyword evidence="3" id="KW-0496">Mitochondrion</keyword>
<dbReference type="SUPFAM" id="SSF100950">
    <property type="entry name" value="NagB/RpiA/CoA transferase-like"/>
    <property type="match status" value="2"/>
</dbReference>
<name>A0A5S6QNC1_TRIMR</name>
<evidence type="ECO:0000313" key="4">
    <source>
        <dbReference type="Proteomes" id="UP000046395"/>
    </source>
</evidence>
<sequence>MMLQWMEIPPTPIRPFATSSTLRRNKEFTSLEAVKDIPSGSRLLVGGIGVCGIPSDLIKSLSETGITDLTIVSSTCGIENFGLGWLFSKQMVKRVIATFVDGNPEFTRQYFDGKLELEIIPQGTLAERIRAGGAGIPAFYTQTGCSTVIESGGWPVKYKANGEVDIISESKERRLFDNVPYILEHAINGDFALVRAWKGDRAGNLVFRKMARNFNVPMAKAAKVCIAEVEELCEVGAIDPDDVDLPGIYVHRVVRSSGEKLIERLVHAQAKQQFVPATAARHRIARRAVLELKDGAYANLGIGIPSLCPLYIPKDITVTLQSDVGILGLGPYPEAGQEDPDLINAAKETVTVLPGASYFSSDESFAMIRGGHLDMTILGAMQVSCQGDFASWVVPRKVLKGIGGAMDLVSSPKTKVVICMEHLSKQGEPKIVSSCTLPITGEKAVDMIITEKCVFNVTKDFGLLLTELGEDVTLEDVIQSTDCEFKVADVVKPMKDL</sequence>
<dbReference type="UniPathway" id="UPA00929">
    <property type="reaction ID" value="UER00894"/>
</dbReference>
<dbReference type="Proteomes" id="UP000046395">
    <property type="component" value="Unassembled WGS sequence"/>
</dbReference>
<keyword evidence="2 3" id="KW-0808">Transferase</keyword>
<comment type="pathway">
    <text evidence="3">Ketone metabolism; succinyl-CoA degradation; acetoacetyl-CoA from succinyl-CoA: step 1/1.</text>
</comment>
<comment type="similarity">
    <text evidence="1 3">Belongs to the 3-oxoacid CoA-transferase family.</text>
</comment>
<dbReference type="PIRSF" id="PIRSF000858">
    <property type="entry name" value="SCOT-t"/>
    <property type="match status" value="1"/>
</dbReference>
<dbReference type="InterPro" id="IPR004165">
    <property type="entry name" value="CoA_trans_fam_I"/>
</dbReference>
<evidence type="ECO:0000256" key="3">
    <source>
        <dbReference type="PIRNR" id="PIRNR000858"/>
    </source>
</evidence>
<dbReference type="GO" id="GO:0008260">
    <property type="term" value="F:succinyl-CoA:3-oxo-acid CoA-transferase activity"/>
    <property type="evidence" value="ECO:0007669"/>
    <property type="project" value="UniProtKB-EC"/>
</dbReference>
<comment type="function">
    <text evidence="3">Key enzyme for ketone body catabolism. Transfers the CoA moiety from succinate to acetoacetate. Formation of the enzyme-CoA intermediate proceeds via an unstable anhydride species formed between the carboxylate groups of the enzyme and substrate.</text>
</comment>
<dbReference type="NCBIfam" id="TIGR02429">
    <property type="entry name" value="pcaI_scoA_fam"/>
    <property type="match status" value="1"/>
</dbReference>
<dbReference type="AlphaFoldDB" id="A0A5S6QNC1"/>
<reference evidence="5" key="1">
    <citation type="submission" date="2019-12" db="UniProtKB">
        <authorList>
            <consortium name="WormBaseParasite"/>
        </authorList>
    </citation>
    <scope>IDENTIFICATION</scope>
</reference>
<dbReference type="InterPro" id="IPR014388">
    <property type="entry name" value="3-oxoacid_CoA-transferase"/>
</dbReference>
<dbReference type="NCBIfam" id="TIGR02428">
    <property type="entry name" value="pcaJ_scoB_fam"/>
    <property type="match status" value="1"/>
</dbReference>
<dbReference type="SMART" id="SM00882">
    <property type="entry name" value="CoA_trans"/>
    <property type="match status" value="2"/>
</dbReference>
<dbReference type="EC" id="2.8.3.5" evidence="3"/>
<dbReference type="STRING" id="70415.A0A5S6QNC1"/>
<dbReference type="GO" id="GO:0046952">
    <property type="term" value="P:ketone body catabolic process"/>
    <property type="evidence" value="ECO:0007669"/>
    <property type="project" value="InterPro"/>
</dbReference>
<dbReference type="Gene3D" id="3.40.1080.10">
    <property type="entry name" value="Glutaconate Coenzyme A-transferase"/>
    <property type="match status" value="2"/>
</dbReference>